<sequence length="202" mass="21816">MPHRIRGTGTRATRLPKSQRVLLLVDFINAFDFPGGEKLAAPALAAARATAELKQRLREEGVTAIYANDNFGVWQSDFHSQVAGCLGLPGEPGEIARVLYPQADDLTVLKPRHSAFYASPLELLLAEMDTSELVICGLAADMCVQLTAADAFLREYRVWVPSDCTAAETEKAKKTALDYMASVLKCDVHASTEPAPQAAAAK</sequence>
<dbReference type="Proteomes" id="UP000298180">
    <property type="component" value="Unassembled WGS sequence"/>
</dbReference>
<dbReference type="EMBL" id="SMLM01000001">
    <property type="protein sequence ID" value="TFZ06652.1"/>
    <property type="molecule type" value="Genomic_DNA"/>
</dbReference>
<gene>
    <name evidence="3" type="ORF">EZ313_08520</name>
</gene>
<dbReference type="GO" id="GO:0016787">
    <property type="term" value="F:hydrolase activity"/>
    <property type="evidence" value="ECO:0007669"/>
    <property type="project" value="UniProtKB-KW"/>
</dbReference>
<feature type="domain" description="Isochorismatase-like" evidence="2">
    <location>
        <begin position="21"/>
        <end position="181"/>
    </location>
</feature>
<evidence type="ECO:0000313" key="3">
    <source>
        <dbReference type="EMBL" id="TFZ06652.1"/>
    </source>
</evidence>
<dbReference type="RefSeq" id="WP_135262738.1">
    <property type="nucleotide sequence ID" value="NZ_SMLM01000001.1"/>
</dbReference>
<accession>A0A4Z0C6Y5</accession>
<reference evidence="3 4" key="1">
    <citation type="submission" date="2019-03" db="EMBL/GenBank/DDBJ databases">
        <title>Ramlibacter henchirensis DSM 14656, whole genome shotgun sequence.</title>
        <authorList>
            <person name="Zhang X."/>
            <person name="Feng G."/>
            <person name="Zhu H."/>
        </authorList>
    </citation>
    <scope>NUCLEOTIDE SEQUENCE [LARGE SCALE GENOMIC DNA]</scope>
    <source>
        <strain evidence="3 4">DSM 14656</strain>
    </source>
</reference>
<proteinExistence type="predicted"/>
<protein>
    <submittedName>
        <fullName evidence="3">Cysteine hydrolase</fullName>
    </submittedName>
</protein>
<dbReference type="PANTHER" id="PTHR43540">
    <property type="entry name" value="PEROXYUREIDOACRYLATE/UREIDOACRYLATE AMIDOHYDROLASE-RELATED"/>
    <property type="match status" value="1"/>
</dbReference>
<dbReference type="Pfam" id="PF00857">
    <property type="entry name" value="Isochorismatase"/>
    <property type="match status" value="1"/>
</dbReference>
<dbReference type="OrthoDB" id="9781985at2"/>
<dbReference type="SUPFAM" id="SSF52499">
    <property type="entry name" value="Isochorismatase-like hydrolases"/>
    <property type="match status" value="1"/>
</dbReference>
<dbReference type="CDD" id="cd00431">
    <property type="entry name" value="cysteine_hydrolases"/>
    <property type="match status" value="1"/>
</dbReference>
<keyword evidence="4" id="KW-1185">Reference proteome</keyword>
<keyword evidence="1 3" id="KW-0378">Hydrolase</keyword>
<organism evidence="3 4">
    <name type="scientific">Ramlibacter henchirensis</name>
    <dbReference type="NCBI Taxonomy" id="204072"/>
    <lineage>
        <taxon>Bacteria</taxon>
        <taxon>Pseudomonadati</taxon>
        <taxon>Pseudomonadota</taxon>
        <taxon>Betaproteobacteria</taxon>
        <taxon>Burkholderiales</taxon>
        <taxon>Comamonadaceae</taxon>
        <taxon>Ramlibacter</taxon>
    </lineage>
</organism>
<comment type="caution">
    <text evidence="3">The sequence shown here is derived from an EMBL/GenBank/DDBJ whole genome shotgun (WGS) entry which is preliminary data.</text>
</comment>
<evidence type="ECO:0000259" key="2">
    <source>
        <dbReference type="Pfam" id="PF00857"/>
    </source>
</evidence>
<dbReference type="InterPro" id="IPR050272">
    <property type="entry name" value="Isochorismatase-like_hydrls"/>
</dbReference>
<dbReference type="Gene3D" id="3.40.50.850">
    <property type="entry name" value="Isochorismatase-like"/>
    <property type="match status" value="1"/>
</dbReference>
<dbReference type="InterPro" id="IPR000868">
    <property type="entry name" value="Isochorismatase-like_dom"/>
</dbReference>
<dbReference type="InterPro" id="IPR036380">
    <property type="entry name" value="Isochorismatase-like_sf"/>
</dbReference>
<evidence type="ECO:0000313" key="4">
    <source>
        <dbReference type="Proteomes" id="UP000298180"/>
    </source>
</evidence>
<dbReference type="AlphaFoldDB" id="A0A4Z0C6Y5"/>
<dbReference type="PANTHER" id="PTHR43540:SF6">
    <property type="entry name" value="ISOCHORISMATASE-LIKE DOMAIN-CONTAINING PROTEIN"/>
    <property type="match status" value="1"/>
</dbReference>
<name>A0A4Z0C6Y5_9BURK</name>
<evidence type="ECO:0000256" key="1">
    <source>
        <dbReference type="ARBA" id="ARBA00022801"/>
    </source>
</evidence>